<dbReference type="Proteomes" id="UP000077342">
    <property type="component" value="Unassembled WGS sequence"/>
</dbReference>
<reference evidence="2" key="1">
    <citation type="submission" date="2016-04" db="EMBL/GenBank/DDBJ databases">
        <authorList>
            <person name="Strapagiel D."/>
            <person name="Borowka P."/>
            <person name="Marciniak B."/>
            <person name="Bakula Z."/>
            <person name="Van Ingen J."/>
            <person name="Safianowska A."/>
            <person name="Dziadek J."/>
            <person name="Jagielski T."/>
        </authorList>
    </citation>
    <scope>NUCLEOTIDE SEQUENCE [LARGE SCALE GENOMIC DNA]</scope>
    <source>
        <strain evidence="2">1010001458</strain>
    </source>
</reference>
<dbReference type="EMBL" id="LWCI01000129">
    <property type="protein sequence ID" value="KZS60280.1"/>
    <property type="molecule type" value="Genomic_DNA"/>
</dbReference>
<evidence type="ECO:0000313" key="2">
    <source>
        <dbReference type="Proteomes" id="UP000077342"/>
    </source>
</evidence>
<proteinExistence type="predicted"/>
<accession>A0A163YBQ2</accession>
<dbReference type="AlphaFoldDB" id="A0A163YBQ2"/>
<protein>
    <submittedName>
        <fullName evidence="1">Uncharacterized protein</fullName>
    </submittedName>
</protein>
<name>A0A163YBQ2_9MYCO</name>
<sequence length="65" mass="6766">MTDLGAEAVAAYAGWQGLDVDTFVRSSGPVLAEAQVGRSVLEIAGGLRRDCDAYLLTAAGRSPLR</sequence>
<gene>
    <name evidence="1" type="ORF">A4G28_14510</name>
</gene>
<comment type="caution">
    <text evidence="1">The sequence shown here is derived from an EMBL/GenBank/DDBJ whole genome shotgun (WGS) entry which is preliminary data.</text>
</comment>
<evidence type="ECO:0000313" key="1">
    <source>
        <dbReference type="EMBL" id="KZS60280.1"/>
    </source>
</evidence>
<organism evidence="1 2">
    <name type="scientific">Mycobacterium ostraviense</name>
    <dbReference type="NCBI Taxonomy" id="2738409"/>
    <lineage>
        <taxon>Bacteria</taxon>
        <taxon>Bacillati</taxon>
        <taxon>Actinomycetota</taxon>
        <taxon>Actinomycetes</taxon>
        <taxon>Mycobacteriales</taxon>
        <taxon>Mycobacteriaceae</taxon>
        <taxon>Mycobacterium</taxon>
    </lineage>
</organism>
<keyword evidence="2" id="KW-1185">Reference proteome</keyword>
<dbReference type="RefSeq" id="WP_075511927.1">
    <property type="nucleotide sequence ID" value="NZ_CP089224.1"/>
</dbReference>